<evidence type="ECO:0000313" key="2">
    <source>
        <dbReference type="EMBL" id="MBO3085720.1"/>
    </source>
</evidence>
<evidence type="ECO:0000313" key="3">
    <source>
        <dbReference type="Proteomes" id="UP000678317"/>
    </source>
</evidence>
<dbReference type="Proteomes" id="UP000678317">
    <property type="component" value="Unassembled WGS sequence"/>
</dbReference>
<dbReference type="Gene3D" id="3.40.630.30">
    <property type="match status" value="1"/>
</dbReference>
<dbReference type="PROSITE" id="PS51186">
    <property type="entry name" value="GNAT"/>
    <property type="match status" value="1"/>
</dbReference>
<organism evidence="2 3">
    <name type="scientific">Cellulomonas fengjieae</name>
    <dbReference type="NCBI Taxonomy" id="2819978"/>
    <lineage>
        <taxon>Bacteria</taxon>
        <taxon>Bacillati</taxon>
        <taxon>Actinomycetota</taxon>
        <taxon>Actinomycetes</taxon>
        <taxon>Micrococcales</taxon>
        <taxon>Cellulomonadaceae</taxon>
        <taxon>Cellulomonas</taxon>
    </lineage>
</organism>
<dbReference type="PANTHER" id="PTHR43792:SF1">
    <property type="entry name" value="N-ACETYLTRANSFERASE DOMAIN-CONTAINING PROTEIN"/>
    <property type="match status" value="1"/>
</dbReference>
<dbReference type="InterPro" id="IPR000182">
    <property type="entry name" value="GNAT_dom"/>
</dbReference>
<dbReference type="InterPro" id="IPR051531">
    <property type="entry name" value="N-acetyltransferase"/>
</dbReference>
<comment type="caution">
    <text evidence="2">The sequence shown here is derived from an EMBL/GenBank/DDBJ whole genome shotgun (WGS) entry which is preliminary data.</text>
</comment>
<proteinExistence type="predicted"/>
<dbReference type="SUPFAM" id="SSF55729">
    <property type="entry name" value="Acyl-CoA N-acyltransferases (Nat)"/>
    <property type="match status" value="1"/>
</dbReference>
<dbReference type="InterPro" id="IPR016181">
    <property type="entry name" value="Acyl_CoA_acyltransferase"/>
</dbReference>
<dbReference type="EMBL" id="JAGFBM010000007">
    <property type="protein sequence ID" value="MBO3085720.1"/>
    <property type="molecule type" value="Genomic_DNA"/>
</dbReference>
<protein>
    <submittedName>
        <fullName evidence="2">GNAT family N-acetyltransferase</fullName>
    </submittedName>
</protein>
<sequence length="176" mass="19542">MTMELPEALDLPVREARMRALRDDDWVLDRDLSRVPDVPRWTYYPADLSAERAREWVAHSLAVRADRRGGRFVVEVGGAPVGTVGITLRPDGPSVYYAFLPAGRGGGLATESVRAVARWALADGAPHVDARTMVDNVPSERVLERAGFRRRGLDVGPDGVQLTCWRLARDRQPTKQ</sequence>
<keyword evidence="3" id="KW-1185">Reference proteome</keyword>
<feature type="domain" description="N-acetyltransferase" evidence="1">
    <location>
        <begin position="16"/>
        <end position="172"/>
    </location>
</feature>
<reference evidence="2 3" key="1">
    <citation type="submission" date="2021-03" db="EMBL/GenBank/DDBJ databases">
        <title>novel species in genus Cellulomonas.</title>
        <authorList>
            <person name="Zhang G."/>
        </authorList>
    </citation>
    <scope>NUCLEOTIDE SEQUENCE [LARGE SCALE GENOMIC DNA]</scope>
    <source>
        <strain evidence="3">zg-ZUI188</strain>
    </source>
</reference>
<dbReference type="PANTHER" id="PTHR43792">
    <property type="entry name" value="GNAT FAMILY, PUTATIVE (AFU_ORTHOLOGUE AFUA_3G00765)-RELATED-RELATED"/>
    <property type="match status" value="1"/>
</dbReference>
<dbReference type="CDD" id="cd04301">
    <property type="entry name" value="NAT_SF"/>
    <property type="match status" value="1"/>
</dbReference>
<name>A0ABS3SIZ0_9CELL</name>
<gene>
    <name evidence="2" type="ORF">J4035_13830</name>
</gene>
<dbReference type="Pfam" id="PF13302">
    <property type="entry name" value="Acetyltransf_3"/>
    <property type="match status" value="1"/>
</dbReference>
<evidence type="ECO:0000259" key="1">
    <source>
        <dbReference type="PROSITE" id="PS51186"/>
    </source>
</evidence>
<accession>A0ABS3SIZ0</accession>